<dbReference type="Gene3D" id="2.30.40.10">
    <property type="entry name" value="Urease, subunit C, domain 1"/>
    <property type="match status" value="1"/>
</dbReference>
<dbReference type="PANTHER" id="PTHR43668">
    <property type="entry name" value="ALLANTOINASE"/>
    <property type="match status" value="1"/>
</dbReference>
<evidence type="ECO:0000313" key="3">
    <source>
        <dbReference type="EMBL" id="GLB49715.1"/>
    </source>
</evidence>
<dbReference type="PANTHER" id="PTHR43668:SF2">
    <property type="entry name" value="ALLANTOINASE"/>
    <property type="match status" value="1"/>
</dbReference>
<accession>A0ABQ5MKX4</accession>
<keyword evidence="1" id="KW-0665">Pyrimidine biosynthesis</keyword>
<dbReference type="Proteomes" id="UP001143543">
    <property type="component" value="Unassembled WGS sequence"/>
</dbReference>
<evidence type="ECO:0000313" key="4">
    <source>
        <dbReference type="Proteomes" id="UP001143543"/>
    </source>
</evidence>
<proteinExistence type="predicted"/>
<dbReference type="EMBL" id="BRVO01000002">
    <property type="protein sequence ID" value="GLB49715.1"/>
    <property type="molecule type" value="Genomic_DNA"/>
</dbReference>
<gene>
    <name evidence="3" type="primary">pyrC2</name>
    <name evidence="3" type="ORF">Y10_20830</name>
</gene>
<dbReference type="InterPro" id="IPR011059">
    <property type="entry name" value="Metal-dep_hydrolase_composite"/>
</dbReference>
<sequence length="416" mass="45333">MKTLLKSATIIDSSGTYNNQTKDILIVDGIITKIEDTITEEGATVVELPNLHVSNGWFDSSVSFGEPGYEECETLENGTYTAAKSGFTSILLNPKTKPVTDNKSAISYVISKTQDTGVNVHPIGALTMKSESVDLAELYDMASGGAVAFGDFKTPLENPNLLKIALLYAQNFDALIMSFPNEKLIAGKGVMNEHIASTRLGLKGIPALAESLHVARDLYILEYTGGKLHIPTISTTASVELIKAAKEKGLDVTCSVAIHNLFFTDDALEEFDTRFKVMPPLRTQSDVDTLKAAVAEGIIDYVTTDHTPIDIENKKLEFDLAEYGTIGLESAFGALNKLFGAQKAVELLTKGKDRFNVDNSHIKVSEKAQLTLFNPIKEYTFSKEHILSSSKNSAFLNSKLLGEVYGIYNNSKLIIE</sequence>
<protein>
    <submittedName>
        <fullName evidence="3">Dihydroorotase</fullName>
    </submittedName>
</protein>
<dbReference type="Pfam" id="PF12890">
    <property type="entry name" value="DHOase"/>
    <property type="match status" value="1"/>
</dbReference>
<dbReference type="SUPFAM" id="SSF51556">
    <property type="entry name" value="Metallo-dependent hydrolases"/>
    <property type="match status" value="1"/>
</dbReference>
<organism evidence="3 4">
    <name type="scientific">Neptunitalea lumnitzerae</name>
    <dbReference type="NCBI Taxonomy" id="2965509"/>
    <lineage>
        <taxon>Bacteria</taxon>
        <taxon>Pseudomonadati</taxon>
        <taxon>Bacteroidota</taxon>
        <taxon>Flavobacteriia</taxon>
        <taxon>Flavobacteriales</taxon>
        <taxon>Flavobacteriaceae</taxon>
        <taxon>Neptunitalea</taxon>
    </lineage>
</organism>
<reference evidence="3" key="1">
    <citation type="submission" date="2022-07" db="EMBL/GenBank/DDBJ databases">
        <title>Taxonomy of Novel Oxalotrophic and Methylotrophic Bacteria.</title>
        <authorList>
            <person name="Sahin N."/>
            <person name="Tani A."/>
        </authorList>
    </citation>
    <scope>NUCLEOTIDE SEQUENCE</scope>
    <source>
        <strain evidence="3">Y10</strain>
    </source>
</reference>
<dbReference type="Gene3D" id="3.20.20.140">
    <property type="entry name" value="Metal-dependent hydrolases"/>
    <property type="match status" value="1"/>
</dbReference>
<comment type="caution">
    <text evidence="3">The sequence shown here is derived from an EMBL/GenBank/DDBJ whole genome shotgun (WGS) entry which is preliminary data.</text>
</comment>
<keyword evidence="4" id="KW-1185">Reference proteome</keyword>
<dbReference type="CDD" id="cd01317">
    <property type="entry name" value="DHOase_IIa"/>
    <property type="match status" value="1"/>
</dbReference>
<dbReference type="InterPro" id="IPR024403">
    <property type="entry name" value="DHOase_cat"/>
</dbReference>
<dbReference type="InterPro" id="IPR004722">
    <property type="entry name" value="DHOase"/>
</dbReference>
<dbReference type="RefSeq" id="WP_281765341.1">
    <property type="nucleotide sequence ID" value="NZ_BRVO01000002.1"/>
</dbReference>
<name>A0ABQ5MKX4_9FLAO</name>
<evidence type="ECO:0000256" key="1">
    <source>
        <dbReference type="ARBA" id="ARBA00022975"/>
    </source>
</evidence>
<evidence type="ECO:0000259" key="2">
    <source>
        <dbReference type="Pfam" id="PF12890"/>
    </source>
</evidence>
<feature type="domain" description="Dihydroorotase catalytic" evidence="2">
    <location>
        <begin position="57"/>
        <end position="236"/>
    </location>
</feature>
<dbReference type="SUPFAM" id="SSF51338">
    <property type="entry name" value="Composite domain of metallo-dependent hydrolases"/>
    <property type="match status" value="1"/>
</dbReference>
<dbReference type="InterPro" id="IPR032466">
    <property type="entry name" value="Metal_Hydrolase"/>
</dbReference>
<dbReference type="InterPro" id="IPR050138">
    <property type="entry name" value="DHOase/Allantoinase_Hydrolase"/>
</dbReference>